<evidence type="ECO:0000259" key="1">
    <source>
        <dbReference type="Pfam" id="PF00085"/>
    </source>
</evidence>
<dbReference type="InterPro" id="IPR036249">
    <property type="entry name" value="Thioredoxin-like_sf"/>
</dbReference>
<dbReference type="GO" id="GO:0015035">
    <property type="term" value="F:protein-disulfide reductase activity"/>
    <property type="evidence" value="ECO:0007669"/>
    <property type="project" value="TreeGrafter"/>
</dbReference>
<dbReference type="AlphaFoldDB" id="A0A0C3EBM5"/>
<dbReference type="Proteomes" id="UP000053989">
    <property type="component" value="Unassembled WGS sequence"/>
</dbReference>
<dbReference type="EMBL" id="KN822023">
    <property type="protein sequence ID" value="KIM65371.1"/>
    <property type="molecule type" value="Genomic_DNA"/>
</dbReference>
<dbReference type="Gene3D" id="3.40.30.10">
    <property type="entry name" value="Glutaredoxin"/>
    <property type="match status" value="1"/>
</dbReference>
<reference evidence="2 3" key="1">
    <citation type="submission" date="2014-04" db="EMBL/GenBank/DDBJ databases">
        <authorList>
            <consortium name="DOE Joint Genome Institute"/>
            <person name="Kuo A."/>
            <person name="Kohler A."/>
            <person name="Nagy L.G."/>
            <person name="Floudas D."/>
            <person name="Copeland A."/>
            <person name="Barry K.W."/>
            <person name="Cichocki N."/>
            <person name="Veneault-Fourrey C."/>
            <person name="LaButti K."/>
            <person name="Lindquist E.A."/>
            <person name="Lipzen A."/>
            <person name="Lundell T."/>
            <person name="Morin E."/>
            <person name="Murat C."/>
            <person name="Sun H."/>
            <person name="Tunlid A."/>
            <person name="Henrissat B."/>
            <person name="Grigoriev I.V."/>
            <person name="Hibbett D.S."/>
            <person name="Martin F."/>
            <person name="Nordberg H.P."/>
            <person name="Cantor M.N."/>
            <person name="Hua S.X."/>
        </authorList>
    </citation>
    <scope>NUCLEOTIDE SEQUENCE [LARGE SCALE GENOMIC DNA]</scope>
    <source>
        <strain evidence="2 3">Foug A</strain>
    </source>
</reference>
<dbReference type="InParanoid" id="A0A0C3EBM5"/>
<evidence type="ECO:0000313" key="2">
    <source>
        <dbReference type="EMBL" id="KIM65371.1"/>
    </source>
</evidence>
<feature type="domain" description="Thioredoxin" evidence="1">
    <location>
        <begin position="17"/>
        <end position="74"/>
    </location>
</feature>
<dbReference type="Pfam" id="PF00085">
    <property type="entry name" value="Thioredoxin"/>
    <property type="match status" value="1"/>
</dbReference>
<dbReference type="OrthoDB" id="2121326at2759"/>
<sequence length="76" mass="8380">MISPILQRLTVDPSLKTGSGRSVDLVTVDIEKQKELAQQYRITSLPTVVAFRDGSPADHFIGALNEAGIKQFLQRL</sequence>
<reference evidence="3" key="2">
    <citation type="submission" date="2015-01" db="EMBL/GenBank/DDBJ databases">
        <title>Evolutionary Origins and Diversification of the Mycorrhizal Mutualists.</title>
        <authorList>
            <consortium name="DOE Joint Genome Institute"/>
            <consortium name="Mycorrhizal Genomics Consortium"/>
            <person name="Kohler A."/>
            <person name="Kuo A."/>
            <person name="Nagy L.G."/>
            <person name="Floudas D."/>
            <person name="Copeland A."/>
            <person name="Barry K.W."/>
            <person name="Cichocki N."/>
            <person name="Veneault-Fourrey C."/>
            <person name="LaButti K."/>
            <person name="Lindquist E.A."/>
            <person name="Lipzen A."/>
            <person name="Lundell T."/>
            <person name="Morin E."/>
            <person name="Murat C."/>
            <person name="Riley R."/>
            <person name="Ohm R."/>
            <person name="Sun H."/>
            <person name="Tunlid A."/>
            <person name="Henrissat B."/>
            <person name="Grigoriev I.V."/>
            <person name="Hibbett D.S."/>
            <person name="Martin F."/>
        </authorList>
    </citation>
    <scope>NUCLEOTIDE SEQUENCE [LARGE SCALE GENOMIC DNA]</scope>
    <source>
        <strain evidence="3">Foug A</strain>
    </source>
</reference>
<keyword evidence="3" id="KW-1185">Reference proteome</keyword>
<dbReference type="PANTHER" id="PTHR45663:SF11">
    <property type="entry name" value="GEO12009P1"/>
    <property type="match status" value="1"/>
</dbReference>
<protein>
    <recommendedName>
        <fullName evidence="1">Thioredoxin domain-containing protein</fullName>
    </recommendedName>
</protein>
<dbReference type="STRING" id="1036808.A0A0C3EBM5"/>
<dbReference type="SUPFAM" id="SSF52833">
    <property type="entry name" value="Thioredoxin-like"/>
    <property type="match status" value="1"/>
</dbReference>
<gene>
    <name evidence="2" type="ORF">SCLCIDRAFT_113341</name>
</gene>
<dbReference type="PANTHER" id="PTHR45663">
    <property type="entry name" value="GEO12009P1"/>
    <property type="match status" value="1"/>
</dbReference>
<organism evidence="2 3">
    <name type="scientific">Scleroderma citrinum Foug A</name>
    <dbReference type="NCBI Taxonomy" id="1036808"/>
    <lineage>
        <taxon>Eukaryota</taxon>
        <taxon>Fungi</taxon>
        <taxon>Dikarya</taxon>
        <taxon>Basidiomycota</taxon>
        <taxon>Agaricomycotina</taxon>
        <taxon>Agaricomycetes</taxon>
        <taxon>Agaricomycetidae</taxon>
        <taxon>Boletales</taxon>
        <taxon>Sclerodermatineae</taxon>
        <taxon>Sclerodermataceae</taxon>
        <taxon>Scleroderma</taxon>
    </lineage>
</organism>
<name>A0A0C3EBM5_9AGAM</name>
<evidence type="ECO:0000313" key="3">
    <source>
        <dbReference type="Proteomes" id="UP000053989"/>
    </source>
</evidence>
<proteinExistence type="predicted"/>
<dbReference type="CDD" id="cd02947">
    <property type="entry name" value="TRX_family"/>
    <property type="match status" value="1"/>
</dbReference>
<dbReference type="HOGENOM" id="CLU_090389_22_1_1"/>
<accession>A0A0C3EBM5</accession>
<dbReference type="InterPro" id="IPR013766">
    <property type="entry name" value="Thioredoxin_domain"/>
</dbReference>
<dbReference type="GO" id="GO:0005737">
    <property type="term" value="C:cytoplasm"/>
    <property type="evidence" value="ECO:0007669"/>
    <property type="project" value="TreeGrafter"/>
</dbReference>